<dbReference type="InterPro" id="IPR000477">
    <property type="entry name" value="RT_dom"/>
</dbReference>
<evidence type="ECO:0000313" key="3">
    <source>
        <dbReference type="RefSeq" id="XP_017874999.1"/>
    </source>
</evidence>
<dbReference type="InterPro" id="IPR043502">
    <property type="entry name" value="DNA/RNA_pol_sf"/>
</dbReference>
<dbReference type="InterPro" id="IPR008042">
    <property type="entry name" value="Retrotrans_Pao"/>
</dbReference>
<dbReference type="Gene3D" id="1.10.340.70">
    <property type="match status" value="1"/>
</dbReference>
<dbReference type="Pfam" id="PF17921">
    <property type="entry name" value="Integrase_H2C2"/>
    <property type="match status" value="1"/>
</dbReference>
<dbReference type="PROSITE" id="PS50994">
    <property type="entry name" value="INTEGRASE"/>
    <property type="match status" value="1"/>
</dbReference>
<evidence type="ECO:0000313" key="2">
    <source>
        <dbReference type="Proteomes" id="UP000694925"/>
    </source>
</evidence>
<dbReference type="InterPro" id="IPR041588">
    <property type="entry name" value="Integrase_H2C2"/>
</dbReference>
<dbReference type="Gene3D" id="3.30.420.10">
    <property type="entry name" value="Ribonuclease H-like superfamily/Ribonuclease H"/>
    <property type="match status" value="1"/>
</dbReference>
<dbReference type="Gene3D" id="2.40.70.10">
    <property type="entry name" value="Acid Proteases"/>
    <property type="match status" value="1"/>
</dbReference>
<dbReference type="Proteomes" id="UP000694925">
    <property type="component" value="Unplaced"/>
</dbReference>
<dbReference type="InterPro" id="IPR012337">
    <property type="entry name" value="RNaseH-like_sf"/>
</dbReference>
<dbReference type="InterPro" id="IPR040676">
    <property type="entry name" value="DUF5641"/>
</dbReference>
<organism evidence="2 3">
    <name type="scientific">Ceratina calcarata</name>
    <dbReference type="NCBI Taxonomy" id="156304"/>
    <lineage>
        <taxon>Eukaryota</taxon>
        <taxon>Metazoa</taxon>
        <taxon>Ecdysozoa</taxon>
        <taxon>Arthropoda</taxon>
        <taxon>Hexapoda</taxon>
        <taxon>Insecta</taxon>
        <taxon>Pterygota</taxon>
        <taxon>Neoptera</taxon>
        <taxon>Endopterygota</taxon>
        <taxon>Hymenoptera</taxon>
        <taxon>Apocrita</taxon>
        <taxon>Aculeata</taxon>
        <taxon>Apoidea</taxon>
        <taxon>Anthophila</taxon>
        <taxon>Apidae</taxon>
        <taxon>Ceratina</taxon>
        <taxon>Zadontomerus</taxon>
    </lineage>
</organism>
<dbReference type="GO" id="GO:0015074">
    <property type="term" value="P:DNA integration"/>
    <property type="evidence" value="ECO:0007669"/>
    <property type="project" value="InterPro"/>
</dbReference>
<evidence type="ECO:0000259" key="1">
    <source>
        <dbReference type="PROSITE" id="PS50994"/>
    </source>
</evidence>
<name>A0AAJ7N2W6_9HYME</name>
<dbReference type="CDD" id="cd01644">
    <property type="entry name" value="RT_pepA17"/>
    <property type="match status" value="1"/>
</dbReference>
<feature type="domain" description="Integrase catalytic" evidence="1">
    <location>
        <begin position="1433"/>
        <end position="1627"/>
    </location>
</feature>
<dbReference type="InterPro" id="IPR036397">
    <property type="entry name" value="RNaseH_sf"/>
</dbReference>
<dbReference type="Pfam" id="PF00078">
    <property type="entry name" value="RVT_1"/>
    <property type="match status" value="1"/>
</dbReference>
<protein>
    <submittedName>
        <fullName evidence="3">Uncharacterized protein LOC108621909</fullName>
    </submittedName>
</protein>
<dbReference type="KEGG" id="ccal:108621909"/>
<sequence length="1751" mass="200340">MADLARLKKKRGNLKRHLTLFGAFLENATTADCYDEVSFRLNQITGHLAEFEDIQIEIELVETSPENDKYRDEFEDNYYNLLRKARHFLRVHSPISDREERDITVINGTATAVDRSNVRLPKIDLPTFNGAYDQWMCFFDTFKSMVHNKSHISKIEKLHYLRSCLKDEAATVTQSLETTEDNYDIAWDLLIERYDNKRVIVQSHLKALFDQPILTRESATNVRQILDNINKHTRALKALGQPVDSWDAILIFAMTSKLDKITHQEWEKTIQSRELPTLKEFISFLTNRCQILEATNAQSNSQPHNTAKGPASNARKVLHVVQRPDYCNYCSGDHKTFRCEKFLKITPSERLDAVKKIKACFNCLRKGHSNENCTCGPCKKCNKKHHTLLHLDQPRTSNAQSTVACGNLQINPVESSDNSSIEVASTSTDSTPQTISDAVACCNLQADGSAQVVLATAKVVFFDAHNNRHVARVVLDGGAQAHFISEKLANLLKLKRIKTNIPVVAINQMETTIRHKVMAKIASTQGEYNTRLSFLVVPSVSTPLPAQQINSKGLNIPRNLPLADPTFYKSSEIDALLGAELFYQILCAKQIEIQNQNAVLQKTRFGWVVAGKITEDESSVRTISCNLSIKSIHHDISRFWELEEIPETKFMSSSEAEVEQHFLDNVYRNETGRYVVRLPFNDKRDKLGITYNIARRQFFALERRFAKHPEIKLPYVNSMKEYIDLRHMSKVRNPDTRDNYMPHHAVVKLDSTTTQYRPVFNASVTPEDEEDEYGQIGDQNKSERVTFNQTLMTGPTIQNDIFEILIRFRIHQFALIADIEKMYRQVLVHEDDRKYQQIFWREDPNEPLEVYQLNTLTFGTSCAPFLAIRTLHKLADDEKHNYPTAADVVKRDFYVDDLLTGSDTLENAGRLRDELNSLLKSGGFNLRKWASNDNRLIEPLSNDLANVHLFSDPEKAVKTLGIKWNSQLDELSYSLKAELSAQEKTTKRTILSNIAQLFDPIGLLGPIIVKAKLIMQALWKAKVDWDETLPLNIHTAWLDYKKQLPLLSNISFERCIVIPESVNRQLHGFCDASEVAYGACIYIRSTDKHGKCLTRLICSKSKVAPLNSKITIPRLELCAAVLLAKLYKTVSRVLPINFDNVYFWSDSTITLNWINTQPHILKTFVANRVSQIRTITNESQWHHVPTRDNPADAVSRGQSVSEFIDNFTWRNGPDWLNHPQDKWPIAPIQKLPLLEVRKITVLKTTLTDNSLLSRFSSITRLIRVIAHCLRFAINCSEKPKRLGHLSANEIQEAKIRIIKLIQNQAFAKEIHDLTKIQKVDNKSPLKTLNPFLDHNGILRVGGRIVNSHLAYDSKHPILLPKKSHVTDLIIKHEHEISLHAGIQNTLYQVRTQYWPINGKNTTKRIIHSCIKCFRFRNPTPQHIMGNLPKNRLIQSRPFINTGIDYCGPFMIKEKKFRNRNKIKAYVAVYVCFATKAVHLEAVSDLTTDTFLGSLRRFFARRGKSKNIYTDNGTNFVGANNELKRLYEFIRSEEFNNSISNKLANESITWHFIPPRSPHFGGLWESVVKSFKNHFLRKAGDTLLTFEEFSTHVCEIEAILNSRPLTPVSTDPNDLIALTPAHFLINDSLMSIPDVDFSDTPANRLSIWEQMQKSRQHFWQRWHKEYLNELIRRSKWSSPKSDPITVGAMVLLQEENVPPLQWPLGRIVEIHPGDDGVVRVVSVKTANGVFKRTVKKIAVLPIEQTDGSTLDI</sequence>
<proteinExistence type="predicted"/>
<dbReference type="GO" id="GO:0071897">
    <property type="term" value="P:DNA biosynthetic process"/>
    <property type="evidence" value="ECO:0007669"/>
    <property type="project" value="UniProtKB-ARBA"/>
</dbReference>
<dbReference type="GO" id="GO:0042575">
    <property type="term" value="C:DNA polymerase complex"/>
    <property type="evidence" value="ECO:0007669"/>
    <property type="project" value="UniProtKB-ARBA"/>
</dbReference>
<dbReference type="Pfam" id="PF05380">
    <property type="entry name" value="Peptidase_A17"/>
    <property type="match status" value="1"/>
</dbReference>
<dbReference type="Gene3D" id="3.30.70.270">
    <property type="match status" value="1"/>
</dbReference>
<dbReference type="Pfam" id="PF18701">
    <property type="entry name" value="DUF5641"/>
    <property type="match status" value="1"/>
</dbReference>
<dbReference type="InterPro" id="IPR001584">
    <property type="entry name" value="Integrase_cat-core"/>
</dbReference>
<gene>
    <name evidence="3" type="primary">LOC108621909</name>
</gene>
<dbReference type="InterPro" id="IPR043128">
    <property type="entry name" value="Rev_trsase/Diguanyl_cyclase"/>
</dbReference>
<dbReference type="InterPro" id="IPR021109">
    <property type="entry name" value="Peptidase_aspartic_dom_sf"/>
</dbReference>
<dbReference type="Pfam" id="PF03564">
    <property type="entry name" value="DUF1759"/>
    <property type="match status" value="1"/>
</dbReference>
<dbReference type="RefSeq" id="XP_017874999.1">
    <property type="nucleotide sequence ID" value="XM_018019510.1"/>
</dbReference>
<dbReference type="SUPFAM" id="SSF56672">
    <property type="entry name" value="DNA/RNA polymerases"/>
    <property type="match status" value="1"/>
</dbReference>
<dbReference type="GeneID" id="108621909"/>
<reference evidence="3" key="1">
    <citation type="submission" date="2025-08" db="UniProtKB">
        <authorList>
            <consortium name="RefSeq"/>
        </authorList>
    </citation>
    <scope>IDENTIFICATION</scope>
    <source>
        <tissue evidence="3">Whole body</tissue>
    </source>
</reference>
<dbReference type="PANTHER" id="PTHR47331:SF1">
    <property type="entry name" value="GAG-LIKE PROTEIN"/>
    <property type="match status" value="1"/>
</dbReference>
<dbReference type="SUPFAM" id="SSF53098">
    <property type="entry name" value="Ribonuclease H-like"/>
    <property type="match status" value="1"/>
</dbReference>
<accession>A0AAJ7N2W6</accession>
<dbReference type="InterPro" id="IPR005312">
    <property type="entry name" value="DUF1759"/>
</dbReference>
<dbReference type="PANTHER" id="PTHR47331">
    <property type="entry name" value="PHD-TYPE DOMAIN-CONTAINING PROTEIN"/>
    <property type="match status" value="1"/>
</dbReference>
<keyword evidence="2" id="KW-1185">Reference proteome</keyword>
<feature type="non-terminal residue" evidence="3">
    <location>
        <position position="1751"/>
    </location>
</feature>
<dbReference type="Gene3D" id="3.10.10.10">
    <property type="entry name" value="HIV Type 1 Reverse Transcriptase, subunit A, domain 1"/>
    <property type="match status" value="1"/>
</dbReference>
<dbReference type="CDD" id="cd00303">
    <property type="entry name" value="retropepsin_like"/>
    <property type="match status" value="1"/>
</dbReference>
<dbReference type="GO" id="GO:0003676">
    <property type="term" value="F:nucleic acid binding"/>
    <property type="evidence" value="ECO:0007669"/>
    <property type="project" value="InterPro"/>
</dbReference>